<feature type="domain" description="Acyl-CoA oxidase/dehydrogenase middle" evidence="9">
    <location>
        <begin position="129"/>
        <end position="229"/>
    </location>
</feature>
<dbReference type="OrthoDB" id="1489360at2"/>
<gene>
    <name evidence="11" type="ORF">IX84_09225</name>
</gene>
<dbReference type="Proteomes" id="UP000029736">
    <property type="component" value="Unassembled WGS sequence"/>
</dbReference>
<keyword evidence="12" id="KW-1185">Reference proteome</keyword>
<comment type="caution">
    <text evidence="11">The sequence shown here is derived from an EMBL/GenBank/DDBJ whole genome shotgun (WGS) entry which is preliminary data.</text>
</comment>
<evidence type="ECO:0000256" key="3">
    <source>
        <dbReference type="ARBA" id="ARBA00011738"/>
    </source>
</evidence>
<dbReference type="InterPro" id="IPR009075">
    <property type="entry name" value="AcylCo_DH/oxidase_C"/>
</dbReference>
<dbReference type="Pfam" id="PF00441">
    <property type="entry name" value="Acyl-CoA_dh_1"/>
    <property type="match status" value="1"/>
</dbReference>
<dbReference type="Pfam" id="PF02771">
    <property type="entry name" value="Acyl-CoA_dh_N"/>
    <property type="match status" value="1"/>
</dbReference>
<keyword evidence="5 7" id="KW-0274">FAD</keyword>
<comment type="subunit">
    <text evidence="3">Homodimer.</text>
</comment>
<evidence type="ECO:0000256" key="2">
    <source>
        <dbReference type="ARBA" id="ARBA00009347"/>
    </source>
</evidence>
<organism evidence="11 12">
    <name type="scientific">Phaeodactylibacter xiamenensis</name>
    <dbReference type="NCBI Taxonomy" id="1524460"/>
    <lineage>
        <taxon>Bacteria</taxon>
        <taxon>Pseudomonadati</taxon>
        <taxon>Bacteroidota</taxon>
        <taxon>Saprospiria</taxon>
        <taxon>Saprospirales</taxon>
        <taxon>Haliscomenobacteraceae</taxon>
        <taxon>Phaeodactylibacter</taxon>
    </lineage>
</organism>
<dbReference type="PANTHER" id="PTHR48083:SF13">
    <property type="entry name" value="ACYL-COA DEHYDROGENASE FAMILY MEMBER 11"/>
    <property type="match status" value="1"/>
</dbReference>
<dbReference type="GO" id="GO:0033539">
    <property type="term" value="P:fatty acid beta-oxidation using acyl-CoA dehydrogenase"/>
    <property type="evidence" value="ECO:0007669"/>
    <property type="project" value="TreeGrafter"/>
</dbReference>
<dbReference type="SUPFAM" id="SSF56645">
    <property type="entry name" value="Acyl-CoA dehydrogenase NM domain-like"/>
    <property type="match status" value="1"/>
</dbReference>
<protein>
    <submittedName>
        <fullName evidence="11">Acyl-CoA dehydrogenase</fullName>
    </submittedName>
</protein>
<dbReference type="InterPro" id="IPR036250">
    <property type="entry name" value="AcylCo_DH-like_C"/>
</dbReference>
<evidence type="ECO:0000256" key="4">
    <source>
        <dbReference type="ARBA" id="ARBA00022630"/>
    </source>
</evidence>
<sequence>MIASFASPKLQALYEPVQQFLHDHIYPNELRWLQTPFHEVEREIRALRPQAQATGAWNAALSEAEGGPGLKLTEFAQLSELLGTSPFGHLAFNCQAPDAGNIELLLQYGSTDIRERYLEPLLAGDIRSCFAMTEPAYAGSNPVRLGTTAVRAGDEYVINGHKWFTTAADGASFTIIMAVTNPEAESPYARASMILAPTDLPGFELVRNIPIMGHAGEGWHSHAEVKFNNLRVPISNLLGREGEGFKLAQERLGPGRIHHCMRWIGICERSFDMMCRRAATRELSEGRMLGEKQMVQSWIAESRAQIDASRYMVLHTALKMQEEGQRAASTEISTIKFFVADVMQRVVDRALQVHGALGITDDTILSFFYREERGARIYDGPDEVHKASLARKILKQYGLKARR</sequence>
<evidence type="ECO:0000259" key="8">
    <source>
        <dbReference type="Pfam" id="PF00441"/>
    </source>
</evidence>
<accession>A0A098S723</accession>
<dbReference type="GO" id="GO:0050660">
    <property type="term" value="F:flavin adenine dinucleotide binding"/>
    <property type="evidence" value="ECO:0007669"/>
    <property type="project" value="InterPro"/>
</dbReference>
<evidence type="ECO:0000313" key="12">
    <source>
        <dbReference type="Proteomes" id="UP000029736"/>
    </source>
</evidence>
<evidence type="ECO:0000259" key="9">
    <source>
        <dbReference type="Pfam" id="PF02770"/>
    </source>
</evidence>
<feature type="domain" description="Acyl-CoA dehydrogenase/oxidase N-terminal" evidence="10">
    <location>
        <begin position="9"/>
        <end position="125"/>
    </location>
</feature>
<dbReference type="FunFam" id="2.40.110.10:FF:000002">
    <property type="entry name" value="Acyl-CoA dehydrogenase fadE12"/>
    <property type="match status" value="1"/>
</dbReference>
<dbReference type="InterPro" id="IPR006091">
    <property type="entry name" value="Acyl-CoA_Oxase/DH_mid-dom"/>
</dbReference>
<evidence type="ECO:0000256" key="1">
    <source>
        <dbReference type="ARBA" id="ARBA00001974"/>
    </source>
</evidence>
<feature type="domain" description="Acyl-CoA dehydrogenase/oxidase C-terminal" evidence="8">
    <location>
        <begin position="242"/>
        <end position="393"/>
    </location>
</feature>
<dbReference type="RefSeq" id="WP_044218958.1">
    <property type="nucleotide sequence ID" value="NZ_JBKAGJ010000017.1"/>
</dbReference>
<evidence type="ECO:0000256" key="6">
    <source>
        <dbReference type="ARBA" id="ARBA00023002"/>
    </source>
</evidence>
<dbReference type="PANTHER" id="PTHR48083">
    <property type="entry name" value="MEDIUM-CHAIN SPECIFIC ACYL-COA DEHYDROGENASE, MITOCHONDRIAL-RELATED"/>
    <property type="match status" value="1"/>
</dbReference>
<dbReference type="InterPro" id="IPR046373">
    <property type="entry name" value="Acyl-CoA_Oxase/DH_mid-dom_sf"/>
</dbReference>
<dbReference type="Gene3D" id="2.40.110.10">
    <property type="entry name" value="Butyryl-CoA Dehydrogenase, subunit A, domain 2"/>
    <property type="match status" value="1"/>
</dbReference>
<dbReference type="EMBL" id="JPOS01000019">
    <property type="protein sequence ID" value="KGE88364.1"/>
    <property type="molecule type" value="Genomic_DNA"/>
</dbReference>
<name>A0A098S723_9BACT</name>
<proteinExistence type="inferred from homology"/>
<dbReference type="Pfam" id="PF02770">
    <property type="entry name" value="Acyl-CoA_dh_M"/>
    <property type="match status" value="1"/>
</dbReference>
<evidence type="ECO:0000259" key="10">
    <source>
        <dbReference type="Pfam" id="PF02771"/>
    </source>
</evidence>
<dbReference type="InterPro" id="IPR013786">
    <property type="entry name" value="AcylCoA_DH/ox_N"/>
</dbReference>
<dbReference type="Gene3D" id="1.20.140.10">
    <property type="entry name" value="Butyryl-CoA Dehydrogenase, subunit A, domain 3"/>
    <property type="match status" value="1"/>
</dbReference>
<comment type="cofactor">
    <cofactor evidence="1 7">
        <name>FAD</name>
        <dbReference type="ChEBI" id="CHEBI:57692"/>
    </cofactor>
</comment>
<dbReference type="AlphaFoldDB" id="A0A098S723"/>
<keyword evidence="4 7" id="KW-0285">Flavoprotein</keyword>
<comment type="similarity">
    <text evidence="2 7">Belongs to the acyl-CoA dehydrogenase family.</text>
</comment>
<dbReference type="STRING" id="1524460.IX84_09225"/>
<dbReference type="InterPro" id="IPR009100">
    <property type="entry name" value="AcylCoA_DH/oxidase_NM_dom_sf"/>
</dbReference>
<dbReference type="GO" id="GO:0003995">
    <property type="term" value="F:acyl-CoA dehydrogenase activity"/>
    <property type="evidence" value="ECO:0007669"/>
    <property type="project" value="TreeGrafter"/>
</dbReference>
<evidence type="ECO:0000256" key="5">
    <source>
        <dbReference type="ARBA" id="ARBA00022827"/>
    </source>
</evidence>
<dbReference type="Gene3D" id="1.10.540.10">
    <property type="entry name" value="Acyl-CoA dehydrogenase/oxidase, N-terminal domain"/>
    <property type="match status" value="1"/>
</dbReference>
<dbReference type="SUPFAM" id="SSF47203">
    <property type="entry name" value="Acyl-CoA dehydrogenase C-terminal domain-like"/>
    <property type="match status" value="1"/>
</dbReference>
<keyword evidence="6 7" id="KW-0560">Oxidoreductase</keyword>
<dbReference type="InterPro" id="IPR037069">
    <property type="entry name" value="AcylCoA_DH/ox_N_sf"/>
</dbReference>
<dbReference type="GO" id="GO:0005737">
    <property type="term" value="C:cytoplasm"/>
    <property type="evidence" value="ECO:0007669"/>
    <property type="project" value="TreeGrafter"/>
</dbReference>
<reference evidence="11 12" key="1">
    <citation type="journal article" date="2014" name="Int. J. Syst. Evol. Microbiol.">
        <title>Phaeodactylibacter xiamenensis gen. nov., sp. nov., a member of the family Saprospiraceae isolated from the marine alga Phaeodactylum tricornutum.</title>
        <authorList>
            <person name="Chen Z.Jr."/>
            <person name="Lei X."/>
            <person name="Lai Q."/>
            <person name="Li Y."/>
            <person name="Zhang B."/>
            <person name="Zhang J."/>
            <person name="Zhang H."/>
            <person name="Yang L."/>
            <person name="Zheng W."/>
            <person name="Tian Y."/>
            <person name="Yu Z."/>
            <person name="Xu H.Jr."/>
            <person name="Zheng T."/>
        </authorList>
    </citation>
    <scope>NUCLEOTIDE SEQUENCE [LARGE SCALE GENOMIC DNA]</scope>
    <source>
        <strain evidence="11 12">KD52</strain>
    </source>
</reference>
<evidence type="ECO:0000256" key="7">
    <source>
        <dbReference type="RuleBase" id="RU362125"/>
    </source>
</evidence>
<evidence type="ECO:0000313" key="11">
    <source>
        <dbReference type="EMBL" id="KGE88364.1"/>
    </source>
</evidence>
<dbReference type="InterPro" id="IPR050741">
    <property type="entry name" value="Acyl-CoA_dehydrogenase"/>
</dbReference>